<dbReference type="PROSITE" id="PS50002">
    <property type="entry name" value="SH3"/>
    <property type="match status" value="2"/>
</dbReference>
<dbReference type="Proteomes" id="UP001059041">
    <property type="component" value="Linkage Group LG21"/>
</dbReference>
<dbReference type="Gene3D" id="2.30.30.40">
    <property type="entry name" value="SH3 Domains"/>
    <property type="match status" value="2"/>
</dbReference>
<dbReference type="InterPro" id="IPR050670">
    <property type="entry name" value="STAM"/>
</dbReference>
<dbReference type="GO" id="GO:0033565">
    <property type="term" value="C:ESCRT-0 complex"/>
    <property type="evidence" value="ECO:0007669"/>
    <property type="project" value="TreeGrafter"/>
</dbReference>
<feature type="compositionally biased region" description="Low complexity" evidence="3">
    <location>
        <begin position="131"/>
        <end position="151"/>
    </location>
</feature>
<feature type="compositionally biased region" description="Basic and acidic residues" evidence="3">
    <location>
        <begin position="423"/>
        <end position="435"/>
    </location>
</feature>
<feature type="compositionally biased region" description="Polar residues" evidence="3">
    <location>
        <begin position="152"/>
        <end position="162"/>
    </location>
</feature>
<evidence type="ECO:0000256" key="1">
    <source>
        <dbReference type="ARBA" id="ARBA00022443"/>
    </source>
</evidence>
<feature type="region of interest" description="Disordered" evidence="3">
    <location>
        <begin position="1"/>
        <end position="270"/>
    </location>
</feature>
<feature type="domain" description="SH3" evidence="4">
    <location>
        <begin position="628"/>
        <end position="686"/>
    </location>
</feature>
<evidence type="ECO:0000313" key="5">
    <source>
        <dbReference type="EMBL" id="KAI7793840.1"/>
    </source>
</evidence>
<protein>
    <recommendedName>
        <fullName evidence="4">SH3 domain-containing protein</fullName>
    </recommendedName>
</protein>
<keyword evidence="1 2" id="KW-0728">SH3 domain</keyword>
<dbReference type="InterPro" id="IPR001452">
    <property type="entry name" value="SH3_domain"/>
</dbReference>
<dbReference type="EMBL" id="JAFHDT010000021">
    <property type="protein sequence ID" value="KAI7793840.1"/>
    <property type="molecule type" value="Genomic_DNA"/>
</dbReference>
<evidence type="ECO:0000313" key="6">
    <source>
        <dbReference type="Proteomes" id="UP001059041"/>
    </source>
</evidence>
<organism evidence="5 6">
    <name type="scientific">Triplophysa rosa</name>
    <name type="common">Cave loach</name>
    <dbReference type="NCBI Taxonomy" id="992332"/>
    <lineage>
        <taxon>Eukaryota</taxon>
        <taxon>Metazoa</taxon>
        <taxon>Chordata</taxon>
        <taxon>Craniata</taxon>
        <taxon>Vertebrata</taxon>
        <taxon>Euteleostomi</taxon>
        <taxon>Actinopterygii</taxon>
        <taxon>Neopterygii</taxon>
        <taxon>Teleostei</taxon>
        <taxon>Ostariophysi</taxon>
        <taxon>Cypriniformes</taxon>
        <taxon>Nemacheilidae</taxon>
        <taxon>Triplophysa</taxon>
    </lineage>
</organism>
<dbReference type="SUPFAM" id="SSF50044">
    <property type="entry name" value="SH3-domain"/>
    <property type="match status" value="2"/>
</dbReference>
<feature type="compositionally biased region" description="Basic and acidic residues" evidence="3">
    <location>
        <begin position="11"/>
        <end position="34"/>
    </location>
</feature>
<sequence>MAEARAEEEDERLREPGGARRSAAEHSDRNKPDQRLSSSGALSSIRAAIKRTSTRTSSQSDHHRDRRRPEITILSAEPLPSNTWFPGASGAFPPAPPPAPPSWSAASGSVQLPPPSYEQVIKEKTREQNLPSTSSSSSPSSPPSSRRSTSTIATQTDTDSPDPQSPAARPVCRPLKPPRPSLPLKRTTSPHADPFIDSDGSETRPQTQDVPRKPEQCDAQTDSDDVTGDVTLIDSAPTFREFTQSTLDFRPEPMREEPSVRPRPRPRSRASLQATISEEVLDQPMTREVKVQTLVRLKDDGAESAFARFSDASSNFSSKYMQDLLEVFGPEDANVDDDRQQNEEETSVISAVPSEPFNRPQPRPRTQKPKPLLPPKPSRLESDVFEPEEPSVKPNPSKQTCSAPAPAPRPLLNKPHSRTHEHHMKDFPSSSEHKNPQTPPEKTPVTPNDNHIMNHPSVPRHSRPPPPLHRNMSSTSQVSVSVTGVSQVTGASVPSLPPRPSGGRLLPLCPPSIKLAKPPGPASSNQLPAGRVPKRGPPLPPRPKAGHPLYKSYSLENVGQPQEEPCSLVRAHTRTHTHTHTRNVFILYKLYILSPIPNPIPKPKDHRTLFAFLDLKIQNAEIQIQIQIENGWCVAGYTFTGEEGELTFSEGDVITLMEYVNEEWGRGCLNGQIGIFPLNFVKVETEASAGGERKRGRTLYDFSPECEDELCLKAGDVLCDLEDMDDEWFLGELGGRRGLVPKNYIQVLPET</sequence>
<comment type="caution">
    <text evidence="5">The sequence shown here is derived from an EMBL/GenBank/DDBJ whole genome shotgun (WGS) entry which is preliminary data.</text>
</comment>
<reference evidence="5" key="1">
    <citation type="submission" date="2021-02" db="EMBL/GenBank/DDBJ databases">
        <title>Comparative genomics reveals that relaxation of natural selection precedes convergent phenotypic evolution of cavefish.</title>
        <authorList>
            <person name="Peng Z."/>
        </authorList>
    </citation>
    <scope>NUCLEOTIDE SEQUENCE</scope>
    <source>
        <tissue evidence="5">Muscle</tissue>
    </source>
</reference>
<dbReference type="AlphaFoldDB" id="A0A9W7T8L4"/>
<dbReference type="Pfam" id="PF14604">
    <property type="entry name" value="SH3_9"/>
    <property type="match status" value="1"/>
</dbReference>
<evidence type="ECO:0000259" key="4">
    <source>
        <dbReference type="PROSITE" id="PS50002"/>
    </source>
</evidence>
<evidence type="ECO:0000256" key="3">
    <source>
        <dbReference type="SAM" id="MobiDB-lite"/>
    </source>
</evidence>
<dbReference type="SMART" id="SM00326">
    <property type="entry name" value="SH3"/>
    <property type="match status" value="2"/>
</dbReference>
<keyword evidence="6" id="KW-1185">Reference proteome</keyword>
<feature type="domain" description="SH3" evidence="4">
    <location>
        <begin position="691"/>
        <end position="750"/>
    </location>
</feature>
<dbReference type="PANTHER" id="PTHR45929">
    <property type="entry name" value="JAK PATHWAY SIGNAL TRANSDUCTION ADAPTOR MOLECULE"/>
    <property type="match status" value="1"/>
</dbReference>
<name>A0A9W7T8L4_TRIRA</name>
<accession>A0A9W7T8L4</accession>
<evidence type="ECO:0000256" key="2">
    <source>
        <dbReference type="PROSITE-ProRule" id="PRU00192"/>
    </source>
</evidence>
<feature type="region of interest" description="Disordered" evidence="3">
    <location>
        <begin position="328"/>
        <end position="478"/>
    </location>
</feature>
<feature type="compositionally biased region" description="Basic and acidic residues" evidence="3">
    <location>
        <begin position="60"/>
        <end position="70"/>
    </location>
</feature>
<proteinExistence type="predicted"/>
<dbReference type="InterPro" id="IPR036028">
    <property type="entry name" value="SH3-like_dom_sf"/>
</dbReference>
<feature type="compositionally biased region" description="Basic and acidic residues" evidence="3">
    <location>
        <begin position="249"/>
        <end position="260"/>
    </location>
</feature>
<feature type="compositionally biased region" description="Acidic residues" evidence="3">
    <location>
        <begin position="1"/>
        <end position="10"/>
    </location>
</feature>
<dbReference type="Pfam" id="PF00018">
    <property type="entry name" value="SH3_1"/>
    <property type="match status" value="1"/>
</dbReference>
<feature type="region of interest" description="Disordered" evidence="3">
    <location>
        <begin position="517"/>
        <end position="545"/>
    </location>
</feature>
<dbReference type="GO" id="GO:0043328">
    <property type="term" value="P:protein transport to vacuole involved in ubiquitin-dependent protein catabolic process via the multivesicular body sorting pathway"/>
    <property type="evidence" value="ECO:0007669"/>
    <property type="project" value="TreeGrafter"/>
</dbReference>
<gene>
    <name evidence="5" type="ORF">IRJ41_000401</name>
</gene>
<dbReference type="PANTHER" id="PTHR45929:SF2">
    <property type="entry name" value="SIGNAL TRANSDUCING ADAPTER MOLECULE 1"/>
    <property type="match status" value="1"/>
</dbReference>